<gene>
    <name evidence="2" type="ORF">McpAg1_14770</name>
</gene>
<proteinExistence type="predicted"/>
<keyword evidence="3" id="KW-1185">Reference proteome</keyword>
<sequence>MITNTLLIKLKDQKNIDQAKSTLLSMKGNIDVLRDVQVEKNIRPGPSAYDILLVTHFSSIEDMNAYLIHPFHVEVSKYIAGVVETSASVCYEK</sequence>
<evidence type="ECO:0000313" key="3">
    <source>
        <dbReference type="Proteomes" id="UP001273136"/>
    </source>
</evidence>
<dbReference type="InterPro" id="IPR013097">
    <property type="entry name" value="Dabb"/>
</dbReference>
<dbReference type="InterPro" id="IPR011008">
    <property type="entry name" value="Dimeric_a/b-barrel"/>
</dbReference>
<dbReference type="PROSITE" id="PS51502">
    <property type="entry name" value="S_R_A_B_BARREL"/>
    <property type="match status" value="1"/>
</dbReference>
<dbReference type="RefSeq" id="WP_338094658.1">
    <property type="nucleotide sequence ID" value="NZ_JAWDKA010000008.1"/>
</dbReference>
<dbReference type="SMART" id="SM00886">
    <property type="entry name" value="Dabb"/>
    <property type="match status" value="1"/>
</dbReference>
<dbReference type="Pfam" id="PF07876">
    <property type="entry name" value="Dabb"/>
    <property type="match status" value="1"/>
</dbReference>
<dbReference type="Gene3D" id="3.30.70.100">
    <property type="match status" value="1"/>
</dbReference>
<dbReference type="AlphaFoldDB" id="A0AAE4MDU8"/>
<dbReference type="Proteomes" id="UP001273136">
    <property type="component" value="Unassembled WGS sequence"/>
</dbReference>
<dbReference type="EMBL" id="JAWDKA010000008">
    <property type="protein sequence ID" value="MDV0442245.1"/>
    <property type="molecule type" value="Genomic_DNA"/>
</dbReference>
<dbReference type="SUPFAM" id="SSF54909">
    <property type="entry name" value="Dimeric alpha+beta barrel"/>
    <property type="match status" value="1"/>
</dbReference>
<organism evidence="2 3">
    <name type="scientific">Methanorbis furvi</name>
    <dbReference type="NCBI Taxonomy" id="3028299"/>
    <lineage>
        <taxon>Archaea</taxon>
        <taxon>Methanobacteriati</taxon>
        <taxon>Methanobacteriota</taxon>
        <taxon>Stenosarchaea group</taxon>
        <taxon>Methanomicrobia</taxon>
        <taxon>Methanomicrobiales</taxon>
        <taxon>Methanocorpusculaceae</taxon>
        <taxon>Methanorbis</taxon>
    </lineage>
</organism>
<comment type="caution">
    <text evidence="2">The sequence shown here is derived from an EMBL/GenBank/DDBJ whole genome shotgun (WGS) entry which is preliminary data.</text>
</comment>
<dbReference type="PANTHER" id="PTHR37832">
    <property type="entry name" value="BLL2683 PROTEIN"/>
    <property type="match status" value="1"/>
</dbReference>
<reference evidence="2" key="1">
    <citation type="submission" date="2023-06" db="EMBL/GenBank/DDBJ databases">
        <title>Genome sequence of Methancorpusculaceae sp. Ag1.</title>
        <authorList>
            <person name="Protasov E."/>
            <person name="Platt K."/>
            <person name="Poehlein A."/>
            <person name="Daniel R."/>
            <person name="Brune A."/>
        </authorList>
    </citation>
    <scope>NUCLEOTIDE SEQUENCE</scope>
    <source>
        <strain evidence="2">Ag1</strain>
    </source>
</reference>
<accession>A0AAE4MDU8</accession>
<evidence type="ECO:0000313" key="2">
    <source>
        <dbReference type="EMBL" id="MDV0442245.1"/>
    </source>
</evidence>
<feature type="domain" description="Stress-response A/B barrel" evidence="1">
    <location>
        <begin position="2"/>
        <end position="91"/>
    </location>
</feature>
<evidence type="ECO:0000259" key="1">
    <source>
        <dbReference type="PROSITE" id="PS51502"/>
    </source>
</evidence>
<protein>
    <recommendedName>
        <fullName evidence="1">Stress-response A/B barrel domain-containing protein</fullName>
    </recommendedName>
</protein>
<dbReference type="PANTHER" id="PTHR37832:SF1">
    <property type="entry name" value="STRESS-RESPONSE A_B BARREL DOMAIN-CONTAINING PROTEIN"/>
    <property type="match status" value="1"/>
</dbReference>
<name>A0AAE4MDU8_9EURY</name>